<dbReference type="PANTHER" id="PTHR12917">
    <property type="entry name" value="ASPARTYL PROTEASE DDI-RELATED"/>
    <property type="match status" value="1"/>
</dbReference>
<dbReference type="InterPro" id="IPR019103">
    <property type="entry name" value="Peptidase_aspartic_DDI1-type"/>
</dbReference>
<organism evidence="14">
    <name type="scientific">Absidia glauca</name>
    <name type="common">Pin mould</name>
    <dbReference type="NCBI Taxonomy" id="4829"/>
    <lineage>
        <taxon>Eukaryota</taxon>
        <taxon>Fungi</taxon>
        <taxon>Fungi incertae sedis</taxon>
        <taxon>Mucoromycota</taxon>
        <taxon>Mucoromycotina</taxon>
        <taxon>Mucoromycetes</taxon>
        <taxon>Mucorales</taxon>
        <taxon>Cunninghamellaceae</taxon>
        <taxon>Absidia</taxon>
    </lineage>
</organism>
<dbReference type="Gene3D" id="3.10.20.90">
    <property type="entry name" value="Phosphatidylinositol 3-kinase Catalytic Subunit, Chain A, domain 1"/>
    <property type="match status" value="1"/>
</dbReference>
<keyword evidence="15" id="KW-1185">Reference proteome</keyword>
<evidence type="ECO:0000313" key="14">
    <source>
        <dbReference type="EMBL" id="SAM04823.1"/>
    </source>
</evidence>
<dbReference type="InterPro" id="IPR029071">
    <property type="entry name" value="Ubiquitin-like_domsf"/>
</dbReference>
<dbReference type="SUPFAM" id="SSF54236">
    <property type="entry name" value="Ubiquitin-like"/>
    <property type="match status" value="1"/>
</dbReference>
<dbReference type="GO" id="GO:0004190">
    <property type="term" value="F:aspartic-type endopeptidase activity"/>
    <property type="evidence" value="ECO:0007669"/>
    <property type="project" value="UniProtKB-KW"/>
</dbReference>
<dbReference type="InterPro" id="IPR015940">
    <property type="entry name" value="UBA"/>
</dbReference>
<dbReference type="Pfam" id="PF09668">
    <property type="entry name" value="Asp_protease"/>
    <property type="match status" value="1"/>
</dbReference>
<feature type="region of interest" description="Disordered" evidence="10">
    <location>
        <begin position="323"/>
        <end position="386"/>
    </location>
</feature>
<evidence type="ECO:0000256" key="9">
    <source>
        <dbReference type="ARBA" id="ARBA00022801"/>
    </source>
</evidence>
<dbReference type="PROSITE" id="PS50175">
    <property type="entry name" value="ASP_PROT_RETROV"/>
    <property type="match status" value="1"/>
</dbReference>
<dbReference type="GO" id="GO:0005737">
    <property type="term" value="C:cytoplasm"/>
    <property type="evidence" value="ECO:0007669"/>
    <property type="project" value="UniProtKB-SubCell"/>
</dbReference>
<dbReference type="Gene3D" id="1.10.8.10">
    <property type="entry name" value="DNA helicase RuvA subunit, C-terminal domain"/>
    <property type="match status" value="1"/>
</dbReference>
<evidence type="ECO:0000259" key="13">
    <source>
        <dbReference type="PROSITE" id="PS50175"/>
    </source>
</evidence>
<feature type="domain" description="UBA" evidence="11">
    <location>
        <begin position="386"/>
        <end position="424"/>
    </location>
</feature>
<accession>A0A163K727</accession>
<evidence type="ECO:0000256" key="4">
    <source>
        <dbReference type="ARBA" id="ARBA00011128"/>
    </source>
</evidence>
<evidence type="ECO:0000256" key="7">
    <source>
        <dbReference type="ARBA" id="ARBA00022670"/>
    </source>
</evidence>
<protein>
    <recommendedName>
        <fullName evidence="5">DNA damage-inducible protein 1</fullName>
    </recommendedName>
</protein>
<comment type="function">
    <text evidence="1">Probable aspartic protease. May be involved in the regulation of exocytosis. Acts as a linker between the 19S proteasome and polyubiquitinated proteins via UBA domain interactions with ubiquitin for their subsequent degradation. Required for S-phase checkpoint control.</text>
</comment>
<dbReference type="GO" id="GO:0003684">
    <property type="term" value="F:damaged DNA binding"/>
    <property type="evidence" value="ECO:0007669"/>
    <property type="project" value="InterPro"/>
</dbReference>
<dbReference type="Gene3D" id="2.40.70.10">
    <property type="entry name" value="Acid Proteases"/>
    <property type="match status" value="1"/>
</dbReference>
<keyword evidence="6" id="KW-0963">Cytoplasm</keyword>
<keyword evidence="9" id="KW-0378">Hydrolase</keyword>
<dbReference type="CDD" id="cd01796">
    <property type="entry name" value="Ubl_Ddi1_like"/>
    <property type="match status" value="1"/>
</dbReference>
<gene>
    <name evidence="14" type="primary">ABSGL_10689.1 scaffold 12033</name>
</gene>
<dbReference type="InterPro" id="IPR021109">
    <property type="entry name" value="Peptidase_aspartic_dom_sf"/>
</dbReference>
<comment type="subunit">
    <text evidence="4">Binds ubiquitin and polyubiquitinated proteins.</text>
</comment>
<dbReference type="OMA" id="GHRLNAF"/>
<dbReference type="PANTHER" id="PTHR12917:SF1">
    <property type="entry name" value="AT13091P"/>
    <property type="match status" value="1"/>
</dbReference>
<evidence type="ECO:0000259" key="11">
    <source>
        <dbReference type="PROSITE" id="PS50030"/>
    </source>
</evidence>
<feature type="compositionally biased region" description="Low complexity" evidence="10">
    <location>
        <begin position="339"/>
        <end position="351"/>
    </location>
</feature>
<keyword evidence="8" id="KW-0064">Aspartyl protease</keyword>
<proteinExistence type="inferred from homology"/>
<reference evidence="14" key="1">
    <citation type="submission" date="2016-04" db="EMBL/GenBank/DDBJ databases">
        <authorList>
            <person name="Evans L.H."/>
            <person name="Alamgir A."/>
            <person name="Owens N."/>
            <person name="Weber N.D."/>
            <person name="Virtaneva K."/>
            <person name="Barbian K."/>
            <person name="Babar A."/>
            <person name="Rosenke K."/>
        </authorList>
    </citation>
    <scope>NUCLEOTIDE SEQUENCE [LARGE SCALE GENOMIC DNA]</scope>
    <source>
        <strain evidence="14">CBS 101.48</strain>
    </source>
</reference>
<evidence type="ECO:0000259" key="12">
    <source>
        <dbReference type="PROSITE" id="PS50053"/>
    </source>
</evidence>
<evidence type="ECO:0000256" key="2">
    <source>
        <dbReference type="ARBA" id="ARBA00004496"/>
    </source>
</evidence>
<sequence>MRLTVTTNDESIYSLSLDRQMALEDLKALLEAESGIPPTEQDLYHNGKEMVDLKKTMEQYGVEDDDMLLMQRKRAPAADTSESSHPNFDLMRQHVLSDPRLLQQLSNLNPDLARAARDDPTRFAAMVQQLEQSRRQAESQRAQMTAENADPFDVEAQKRIEDAIKQENIAANLEAAMEYNPESFARVTRLYISVEINGKQLVALVDSGAQSTVISPETAERCDLMRLVDTRFAGVAKGVGTANIIGRVHSAQMKLSKDFFLGCSFIVVEGKGSELLLGLDMLQRHRACIDLRKNALVFDDCEIPFLAEHELPEKQRMMEVHGSADDEMPTEARFAGPQAAENAEAPHAAPAVSNPAPLSATPTSIPANPTPASTNVPSTGTPGQQQYPEEYITTLTNLGMSRQEALNALEMSGGNIDLAASLLF</sequence>
<dbReference type="SMART" id="SM00213">
    <property type="entry name" value="UBQ"/>
    <property type="match status" value="1"/>
</dbReference>
<dbReference type="EMBL" id="LT554417">
    <property type="protein sequence ID" value="SAM04823.1"/>
    <property type="molecule type" value="Genomic_DNA"/>
</dbReference>
<dbReference type="InterPro" id="IPR001995">
    <property type="entry name" value="Peptidase_A2_cat"/>
</dbReference>
<dbReference type="PROSITE" id="PS50030">
    <property type="entry name" value="UBA"/>
    <property type="match status" value="1"/>
</dbReference>
<feature type="domain" description="Ubiquitin-like" evidence="12">
    <location>
        <begin position="1"/>
        <end position="77"/>
    </location>
</feature>
<dbReference type="SUPFAM" id="SSF46934">
    <property type="entry name" value="UBA-like"/>
    <property type="match status" value="1"/>
</dbReference>
<name>A0A163K727_ABSGL</name>
<feature type="compositionally biased region" description="Polar residues" evidence="10">
    <location>
        <begin position="360"/>
        <end position="386"/>
    </location>
</feature>
<dbReference type="InterPro" id="IPR000626">
    <property type="entry name" value="Ubiquitin-like_dom"/>
</dbReference>
<dbReference type="InterPro" id="IPR001969">
    <property type="entry name" value="Aspartic_peptidase_AS"/>
</dbReference>
<evidence type="ECO:0000256" key="3">
    <source>
        <dbReference type="ARBA" id="ARBA00009136"/>
    </source>
</evidence>
<evidence type="ECO:0000256" key="1">
    <source>
        <dbReference type="ARBA" id="ARBA00003231"/>
    </source>
</evidence>
<dbReference type="PROSITE" id="PS50053">
    <property type="entry name" value="UBIQUITIN_2"/>
    <property type="match status" value="1"/>
</dbReference>
<comment type="similarity">
    <text evidence="3">Belongs to the DDI1 family.</text>
</comment>
<evidence type="ECO:0000256" key="5">
    <source>
        <dbReference type="ARBA" id="ARBA00021491"/>
    </source>
</evidence>
<dbReference type="SUPFAM" id="SSF101238">
    <property type="entry name" value="XPC-binding domain"/>
    <property type="match status" value="1"/>
</dbReference>
<dbReference type="GO" id="GO:0043161">
    <property type="term" value="P:proteasome-mediated ubiquitin-dependent protein catabolic process"/>
    <property type="evidence" value="ECO:0007669"/>
    <property type="project" value="InterPro"/>
</dbReference>
<evidence type="ECO:0000256" key="8">
    <source>
        <dbReference type="ARBA" id="ARBA00022750"/>
    </source>
</evidence>
<dbReference type="PROSITE" id="PS00141">
    <property type="entry name" value="ASP_PROTEASE"/>
    <property type="match status" value="1"/>
</dbReference>
<dbReference type="FunCoup" id="A0A163K727">
    <property type="interactions" value="192"/>
</dbReference>
<dbReference type="InterPro" id="IPR009060">
    <property type="entry name" value="UBA-like_sf"/>
</dbReference>
<dbReference type="InParanoid" id="A0A163K727"/>
<dbReference type="Proteomes" id="UP000078561">
    <property type="component" value="Unassembled WGS sequence"/>
</dbReference>
<evidence type="ECO:0000256" key="10">
    <source>
        <dbReference type="SAM" id="MobiDB-lite"/>
    </source>
</evidence>
<dbReference type="STRING" id="4829.A0A163K727"/>
<keyword evidence="7" id="KW-0645">Protease</keyword>
<dbReference type="CDD" id="cd05479">
    <property type="entry name" value="RP_DDI"/>
    <property type="match status" value="1"/>
</dbReference>
<dbReference type="OrthoDB" id="1047367at2759"/>
<dbReference type="AlphaFoldDB" id="A0A163K727"/>
<evidence type="ECO:0000256" key="6">
    <source>
        <dbReference type="ARBA" id="ARBA00022490"/>
    </source>
</evidence>
<dbReference type="GO" id="GO:0006289">
    <property type="term" value="P:nucleotide-excision repair"/>
    <property type="evidence" value="ECO:0007669"/>
    <property type="project" value="InterPro"/>
</dbReference>
<dbReference type="InterPro" id="IPR033882">
    <property type="entry name" value="DDI1_N"/>
</dbReference>
<dbReference type="SUPFAM" id="SSF50630">
    <property type="entry name" value="Acid proteases"/>
    <property type="match status" value="1"/>
</dbReference>
<dbReference type="Pfam" id="PF00627">
    <property type="entry name" value="UBA"/>
    <property type="match status" value="1"/>
</dbReference>
<feature type="domain" description="Peptidase A2" evidence="13">
    <location>
        <begin position="201"/>
        <end position="281"/>
    </location>
</feature>
<comment type="subcellular location">
    <subcellularLocation>
        <location evidence="2">Cytoplasm</location>
    </subcellularLocation>
</comment>
<dbReference type="Pfam" id="PF00240">
    <property type="entry name" value="ubiquitin"/>
    <property type="match status" value="1"/>
</dbReference>
<dbReference type="InterPro" id="IPR036353">
    <property type="entry name" value="XPC-bd_sf"/>
</dbReference>
<evidence type="ECO:0000313" key="15">
    <source>
        <dbReference type="Proteomes" id="UP000078561"/>
    </source>
</evidence>